<organism evidence="2 3">
    <name type="scientific">Zopfia rhizophila CBS 207.26</name>
    <dbReference type="NCBI Taxonomy" id="1314779"/>
    <lineage>
        <taxon>Eukaryota</taxon>
        <taxon>Fungi</taxon>
        <taxon>Dikarya</taxon>
        <taxon>Ascomycota</taxon>
        <taxon>Pezizomycotina</taxon>
        <taxon>Dothideomycetes</taxon>
        <taxon>Dothideomycetes incertae sedis</taxon>
        <taxon>Zopfiaceae</taxon>
        <taxon>Zopfia</taxon>
    </lineage>
</organism>
<gene>
    <name evidence="2" type="ORF">K469DRAFT_692017</name>
</gene>
<feature type="compositionally biased region" description="Polar residues" evidence="1">
    <location>
        <begin position="126"/>
        <end position="145"/>
    </location>
</feature>
<sequence>MPPPVWALAVHNFEIHALECDTCPNDLCDDGNRLAEVIACHIRKNKNSCKIQGGHDVRIAFPIDGTREYECIVVKIPNGYKNVSQLLKVMDENTKNRYKLGSGTTSTGIPEPNSEAEPHKCEDTNPKTGQPCTQSLHPGLPSQAT</sequence>
<accession>A0A6A6DV45</accession>
<name>A0A6A6DV45_9PEZI</name>
<proteinExistence type="predicted"/>
<dbReference type="Proteomes" id="UP000800200">
    <property type="component" value="Unassembled WGS sequence"/>
</dbReference>
<evidence type="ECO:0000313" key="3">
    <source>
        <dbReference type="Proteomes" id="UP000800200"/>
    </source>
</evidence>
<keyword evidence="3" id="KW-1185">Reference proteome</keyword>
<feature type="compositionally biased region" description="Basic and acidic residues" evidence="1">
    <location>
        <begin position="116"/>
        <end position="125"/>
    </location>
</feature>
<reference evidence="2" key="1">
    <citation type="journal article" date="2020" name="Stud. Mycol.">
        <title>101 Dothideomycetes genomes: a test case for predicting lifestyles and emergence of pathogens.</title>
        <authorList>
            <person name="Haridas S."/>
            <person name="Albert R."/>
            <person name="Binder M."/>
            <person name="Bloem J."/>
            <person name="Labutti K."/>
            <person name="Salamov A."/>
            <person name="Andreopoulos B."/>
            <person name="Baker S."/>
            <person name="Barry K."/>
            <person name="Bills G."/>
            <person name="Bluhm B."/>
            <person name="Cannon C."/>
            <person name="Castanera R."/>
            <person name="Culley D."/>
            <person name="Daum C."/>
            <person name="Ezra D."/>
            <person name="Gonzalez J."/>
            <person name="Henrissat B."/>
            <person name="Kuo A."/>
            <person name="Liang C."/>
            <person name="Lipzen A."/>
            <person name="Lutzoni F."/>
            <person name="Magnuson J."/>
            <person name="Mondo S."/>
            <person name="Nolan M."/>
            <person name="Ohm R."/>
            <person name="Pangilinan J."/>
            <person name="Park H.-J."/>
            <person name="Ramirez L."/>
            <person name="Alfaro M."/>
            <person name="Sun H."/>
            <person name="Tritt A."/>
            <person name="Yoshinaga Y."/>
            <person name="Zwiers L.-H."/>
            <person name="Turgeon B."/>
            <person name="Goodwin S."/>
            <person name="Spatafora J."/>
            <person name="Crous P."/>
            <person name="Grigoriev I."/>
        </authorList>
    </citation>
    <scope>NUCLEOTIDE SEQUENCE</scope>
    <source>
        <strain evidence="2">CBS 207.26</strain>
    </source>
</reference>
<protein>
    <submittedName>
        <fullName evidence="2">Uncharacterized protein</fullName>
    </submittedName>
</protein>
<dbReference type="AlphaFoldDB" id="A0A6A6DV45"/>
<dbReference type="EMBL" id="ML994652">
    <property type="protein sequence ID" value="KAF2181546.1"/>
    <property type="molecule type" value="Genomic_DNA"/>
</dbReference>
<evidence type="ECO:0000313" key="2">
    <source>
        <dbReference type="EMBL" id="KAF2181546.1"/>
    </source>
</evidence>
<feature type="region of interest" description="Disordered" evidence="1">
    <location>
        <begin position="94"/>
        <end position="145"/>
    </location>
</feature>
<evidence type="ECO:0000256" key="1">
    <source>
        <dbReference type="SAM" id="MobiDB-lite"/>
    </source>
</evidence>